<dbReference type="InterPro" id="IPR011057">
    <property type="entry name" value="Mss4-like_sf"/>
</dbReference>
<dbReference type="Gene3D" id="3.90.1590.10">
    <property type="entry name" value="glutathione-dependent formaldehyde- activating enzyme (gfa)"/>
    <property type="match status" value="1"/>
</dbReference>
<dbReference type="Proteomes" id="UP000319160">
    <property type="component" value="Unassembled WGS sequence"/>
</dbReference>
<dbReference type="GO" id="GO:0046872">
    <property type="term" value="F:metal ion binding"/>
    <property type="evidence" value="ECO:0007669"/>
    <property type="project" value="UniProtKB-KW"/>
</dbReference>
<comment type="similarity">
    <text evidence="1">Belongs to the Gfa family.</text>
</comment>
<feature type="domain" description="CENP-V/GFA" evidence="5">
    <location>
        <begin position="20"/>
        <end position="143"/>
    </location>
</feature>
<name>A0A553I803_9PEZI</name>
<evidence type="ECO:0000259" key="5">
    <source>
        <dbReference type="PROSITE" id="PS51891"/>
    </source>
</evidence>
<dbReference type="AlphaFoldDB" id="A0A553I803"/>
<evidence type="ECO:0000256" key="3">
    <source>
        <dbReference type="ARBA" id="ARBA00022833"/>
    </source>
</evidence>
<gene>
    <name evidence="6" type="ORF">FHL15_002595</name>
</gene>
<comment type="caution">
    <text evidence="6">The sequence shown here is derived from an EMBL/GenBank/DDBJ whole genome shotgun (WGS) entry which is preliminary data.</text>
</comment>
<evidence type="ECO:0000256" key="4">
    <source>
        <dbReference type="ARBA" id="ARBA00023239"/>
    </source>
</evidence>
<evidence type="ECO:0000313" key="6">
    <source>
        <dbReference type="EMBL" id="TRX96323.1"/>
    </source>
</evidence>
<dbReference type="STRING" id="2512241.A0A553I803"/>
<keyword evidence="7" id="KW-1185">Reference proteome</keyword>
<accession>A0A553I803</accession>
<dbReference type="GO" id="GO:0016846">
    <property type="term" value="F:carbon-sulfur lyase activity"/>
    <property type="evidence" value="ECO:0007669"/>
    <property type="project" value="InterPro"/>
</dbReference>
<dbReference type="InterPro" id="IPR006913">
    <property type="entry name" value="CENP-V/GFA"/>
</dbReference>
<reference evidence="7" key="1">
    <citation type="submission" date="2019-06" db="EMBL/GenBank/DDBJ databases">
        <title>Draft genome sequence of the griseofulvin-producing fungus Xylaria cubensis strain G536.</title>
        <authorList>
            <person name="Mead M.E."/>
            <person name="Raja H.A."/>
            <person name="Steenwyk J.L."/>
            <person name="Knowles S.L."/>
            <person name="Oberlies N.H."/>
            <person name="Rokas A."/>
        </authorList>
    </citation>
    <scope>NUCLEOTIDE SEQUENCE [LARGE SCALE GENOMIC DNA]</scope>
    <source>
        <strain evidence="7">G536</strain>
    </source>
</reference>
<dbReference type="PANTHER" id="PTHR33337">
    <property type="entry name" value="GFA DOMAIN-CONTAINING PROTEIN"/>
    <property type="match status" value="1"/>
</dbReference>
<dbReference type="PROSITE" id="PS51891">
    <property type="entry name" value="CENP_V_GFA"/>
    <property type="match status" value="1"/>
</dbReference>
<protein>
    <recommendedName>
        <fullName evidence="5">CENP-V/GFA domain-containing protein</fullName>
    </recommendedName>
</protein>
<evidence type="ECO:0000256" key="2">
    <source>
        <dbReference type="ARBA" id="ARBA00022723"/>
    </source>
</evidence>
<keyword evidence="2" id="KW-0479">Metal-binding</keyword>
<evidence type="ECO:0000256" key="1">
    <source>
        <dbReference type="ARBA" id="ARBA00005495"/>
    </source>
</evidence>
<evidence type="ECO:0000313" key="7">
    <source>
        <dbReference type="Proteomes" id="UP000319160"/>
    </source>
</evidence>
<keyword evidence="3" id="KW-0862">Zinc</keyword>
<dbReference type="PANTHER" id="PTHR33337:SF43">
    <property type="entry name" value="CENP-V_GFA DOMAIN-CONTAINING PROTEIN"/>
    <property type="match status" value="1"/>
</dbReference>
<dbReference type="OrthoDB" id="9985472at2759"/>
<sequence length="163" mass="18154">MKSPQGDPKDHPITEFEQVLTGTCLCGSIRVTIHDTELFTQRRGNLCHCANCRKVSGSFVAANLVIEEEKVEIQDSAGTLKTYEDHDTLSGNPVYRSFCSVDGNPIKSVASQSPDKVILKMGIFPRIPAPEMESFVMHRHPWEADFEGTVKYKLARGGEKLEE</sequence>
<dbReference type="Pfam" id="PF04828">
    <property type="entry name" value="GFA"/>
    <property type="match status" value="1"/>
</dbReference>
<dbReference type="EMBL" id="VFLP01000011">
    <property type="protein sequence ID" value="TRX96323.1"/>
    <property type="molecule type" value="Genomic_DNA"/>
</dbReference>
<proteinExistence type="inferred from homology"/>
<dbReference type="SUPFAM" id="SSF51316">
    <property type="entry name" value="Mss4-like"/>
    <property type="match status" value="1"/>
</dbReference>
<keyword evidence="4" id="KW-0456">Lyase</keyword>
<organism evidence="6 7">
    <name type="scientific">Xylaria flabelliformis</name>
    <dbReference type="NCBI Taxonomy" id="2512241"/>
    <lineage>
        <taxon>Eukaryota</taxon>
        <taxon>Fungi</taxon>
        <taxon>Dikarya</taxon>
        <taxon>Ascomycota</taxon>
        <taxon>Pezizomycotina</taxon>
        <taxon>Sordariomycetes</taxon>
        <taxon>Xylariomycetidae</taxon>
        <taxon>Xylariales</taxon>
        <taxon>Xylariaceae</taxon>
        <taxon>Xylaria</taxon>
    </lineage>
</organism>